<dbReference type="GO" id="GO:0015421">
    <property type="term" value="F:ABC-type oligopeptide transporter activity"/>
    <property type="evidence" value="ECO:0007669"/>
    <property type="project" value="TreeGrafter"/>
</dbReference>
<evidence type="ECO:0000259" key="9">
    <source>
        <dbReference type="PROSITE" id="PS50893"/>
    </source>
</evidence>
<dbReference type="PROSITE" id="PS50893">
    <property type="entry name" value="ABC_TRANSPORTER_2"/>
    <property type="match status" value="1"/>
</dbReference>
<dbReference type="Pfam" id="PF00005">
    <property type="entry name" value="ABC_tran"/>
    <property type="match status" value="1"/>
</dbReference>
<evidence type="ECO:0000256" key="2">
    <source>
        <dbReference type="ARBA" id="ARBA00022448"/>
    </source>
</evidence>
<dbReference type="SMART" id="SM00382">
    <property type="entry name" value="AAA"/>
    <property type="match status" value="1"/>
</dbReference>
<dbReference type="InterPro" id="IPR027417">
    <property type="entry name" value="P-loop_NTPase"/>
</dbReference>
<dbReference type="PANTHER" id="PTHR43394">
    <property type="entry name" value="ATP-DEPENDENT PERMEASE MDL1, MITOCHONDRIAL"/>
    <property type="match status" value="1"/>
</dbReference>
<feature type="transmembrane region" description="Helical" evidence="8">
    <location>
        <begin position="183"/>
        <end position="200"/>
    </location>
</feature>
<evidence type="ECO:0000256" key="3">
    <source>
        <dbReference type="ARBA" id="ARBA00022692"/>
    </source>
</evidence>
<evidence type="ECO:0000256" key="8">
    <source>
        <dbReference type="SAM" id="Phobius"/>
    </source>
</evidence>
<keyword evidence="6 8" id="KW-1133">Transmembrane helix</keyword>
<name>A0A6J6M5D7_9ZZZZ</name>
<evidence type="ECO:0000256" key="7">
    <source>
        <dbReference type="ARBA" id="ARBA00023136"/>
    </source>
</evidence>
<keyword evidence="5" id="KW-0067">ATP-binding</keyword>
<protein>
    <submittedName>
        <fullName evidence="11">Unannotated protein</fullName>
    </submittedName>
</protein>
<dbReference type="CDD" id="cd18550">
    <property type="entry name" value="ABC_6TM_exporter_like"/>
    <property type="match status" value="1"/>
</dbReference>
<dbReference type="InterPro" id="IPR017871">
    <property type="entry name" value="ABC_transporter-like_CS"/>
</dbReference>
<reference evidence="11" key="1">
    <citation type="submission" date="2020-05" db="EMBL/GenBank/DDBJ databases">
        <authorList>
            <person name="Chiriac C."/>
            <person name="Salcher M."/>
            <person name="Ghai R."/>
            <person name="Kavagutti S V."/>
        </authorList>
    </citation>
    <scope>NUCLEOTIDE SEQUENCE</scope>
</reference>
<dbReference type="AlphaFoldDB" id="A0A6J6M5D7"/>
<dbReference type="InterPro" id="IPR039421">
    <property type="entry name" value="Type_1_exporter"/>
</dbReference>
<keyword evidence="7 8" id="KW-0472">Membrane</keyword>
<dbReference type="GO" id="GO:0005524">
    <property type="term" value="F:ATP binding"/>
    <property type="evidence" value="ECO:0007669"/>
    <property type="project" value="UniProtKB-KW"/>
</dbReference>
<evidence type="ECO:0000259" key="10">
    <source>
        <dbReference type="PROSITE" id="PS50929"/>
    </source>
</evidence>
<dbReference type="InterPro" id="IPR036640">
    <property type="entry name" value="ABC1_TM_sf"/>
</dbReference>
<accession>A0A6J6M5D7</accession>
<evidence type="ECO:0000313" key="11">
    <source>
        <dbReference type="EMBL" id="CAB4669311.1"/>
    </source>
</evidence>
<feature type="transmembrane region" description="Helical" evidence="8">
    <location>
        <begin position="267"/>
        <end position="285"/>
    </location>
</feature>
<evidence type="ECO:0000256" key="5">
    <source>
        <dbReference type="ARBA" id="ARBA00022840"/>
    </source>
</evidence>
<feature type="domain" description="ABC transporter" evidence="9">
    <location>
        <begin position="360"/>
        <end position="615"/>
    </location>
</feature>
<dbReference type="PROSITE" id="PS50929">
    <property type="entry name" value="ABC_TM1F"/>
    <property type="match status" value="1"/>
</dbReference>
<evidence type="ECO:0000256" key="1">
    <source>
        <dbReference type="ARBA" id="ARBA00004141"/>
    </source>
</evidence>
<organism evidence="11">
    <name type="scientific">freshwater metagenome</name>
    <dbReference type="NCBI Taxonomy" id="449393"/>
    <lineage>
        <taxon>unclassified sequences</taxon>
        <taxon>metagenomes</taxon>
        <taxon>ecological metagenomes</taxon>
    </lineage>
</organism>
<dbReference type="InterPro" id="IPR011527">
    <property type="entry name" value="ABC1_TM_dom"/>
</dbReference>
<dbReference type="PROSITE" id="PS00211">
    <property type="entry name" value="ABC_TRANSPORTER_1"/>
    <property type="match status" value="1"/>
</dbReference>
<dbReference type="PANTHER" id="PTHR43394:SF1">
    <property type="entry name" value="ATP-BINDING CASSETTE SUB-FAMILY B MEMBER 10, MITOCHONDRIAL"/>
    <property type="match status" value="1"/>
</dbReference>
<dbReference type="GO" id="GO:0016887">
    <property type="term" value="F:ATP hydrolysis activity"/>
    <property type="evidence" value="ECO:0007669"/>
    <property type="project" value="InterPro"/>
</dbReference>
<dbReference type="SUPFAM" id="SSF90123">
    <property type="entry name" value="ABC transporter transmembrane region"/>
    <property type="match status" value="1"/>
</dbReference>
<dbReference type="InterPro" id="IPR003593">
    <property type="entry name" value="AAA+_ATPase"/>
</dbReference>
<feature type="transmembrane region" description="Helical" evidence="8">
    <location>
        <begin position="157"/>
        <end position="177"/>
    </location>
</feature>
<sequence length="626" mass="67532">MMPSSLHSMMAGNRDAIAGKSLSRRTVLRVLSYASPYRWAITAFLIVIVIQALLGLAPALLFRQIIDKAIPEGNRGLLHVLAAVVIAAAVFSSAMSFFERLYSSRIGEGLIFDLRVKLFDHVSAMPIGFFTRTQTGALMSRLNNDVIGAQRAVTTTLGSVVSNVIVLITTLIAMFYLEWRLTIIGILVLPIFIIPAKRVGRRLSAITRRGFDLNAVMNTQMTERFNVSGALLVKLFGNRKRESKEFSDRAAEVRDIGIQSAMYSRTFLIALALVGAIGTALVYWIGGQLVISDAITLGTLVALAALVTRIYEPLTALSSARVDIMTALVSFDRVFEVLDLRNSLDDKDDAIDLPPAKGAIEFDHVTFRYPSGSEESLASLEIGLSGSVDDGPGAEVLHDVSASILPGQLIALVGPSGAGKTTMSSLVPRLYDVTEGSVRIDGHDVRDLTLDSLRGAVGVVSQDPHLFHDTVAENLRYARHDATDAEIVAACQAAQIHDVIAALPDGYNTVVGERGHRLSGGEKQRLAIARVLVKAPAIVVLDEATSHLDSENESLVQKALATALAGRTALVVAHRLSTITGADQILVLESGRIVERGRHEELLNADGLYADLYRTLVRQDLEGIEA</sequence>
<gene>
    <name evidence="11" type="ORF">UFOPK2350_00249</name>
</gene>
<dbReference type="EMBL" id="CAEZXE010000012">
    <property type="protein sequence ID" value="CAB4669311.1"/>
    <property type="molecule type" value="Genomic_DNA"/>
</dbReference>
<feature type="domain" description="ABC transmembrane type-1" evidence="10">
    <location>
        <begin position="45"/>
        <end position="326"/>
    </location>
</feature>
<feature type="transmembrane region" description="Helical" evidence="8">
    <location>
        <begin position="77"/>
        <end position="98"/>
    </location>
</feature>
<dbReference type="SUPFAM" id="SSF52540">
    <property type="entry name" value="P-loop containing nucleoside triphosphate hydrolases"/>
    <property type="match status" value="1"/>
</dbReference>
<evidence type="ECO:0000256" key="6">
    <source>
        <dbReference type="ARBA" id="ARBA00022989"/>
    </source>
</evidence>
<keyword evidence="2" id="KW-0813">Transport</keyword>
<keyword evidence="3 8" id="KW-0812">Transmembrane</keyword>
<dbReference type="Pfam" id="PF00664">
    <property type="entry name" value="ABC_membrane"/>
    <property type="match status" value="1"/>
</dbReference>
<feature type="transmembrane region" description="Helical" evidence="8">
    <location>
        <begin position="39"/>
        <end position="65"/>
    </location>
</feature>
<feature type="transmembrane region" description="Helical" evidence="8">
    <location>
        <begin position="291"/>
        <end position="311"/>
    </location>
</feature>
<dbReference type="Gene3D" id="1.20.1560.10">
    <property type="entry name" value="ABC transporter type 1, transmembrane domain"/>
    <property type="match status" value="1"/>
</dbReference>
<dbReference type="Gene3D" id="3.40.50.300">
    <property type="entry name" value="P-loop containing nucleotide triphosphate hydrolases"/>
    <property type="match status" value="1"/>
</dbReference>
<dbReference type="GO" id="GO:0016020">
    <property type="term" value="C:membrane"/>
    <property type="evidence" value="ECO:0007669"/>
    <property type="project" value="UniProtKB-SubCell"/>
</dbReference>
<keyword evidence="4" id="KW-0547">Nucleotide-binding</keyword>
<evidence type="ECO:0000256" key="4">
    <source>
        <dbReference type="ARBA" id="ARBA00022741"/>
    </source>
</evidence>
<proteinExistence type="predicted"/>
<comment type="subcellular location">
    <subcellularLocation>
        <location evidence="1">Membrane</location>
        <topology evidence="1">Multi-pass membrane protein</topology>
    </subcellularLocation>
</comment>
<dbReference type="InterPro" id="IPR003439">
    <property type="entry name" value="ABC_transporter-like_ATP-bd"/>
</dbReference>
<dbReference type="FunFam" id="3.40.50.300:FF:000287">
    <property type="entry name" value="Multidrug ABC transporter ATP-binding protein"/>
    <property type="match status" value="1"/>
</dbReference>